<keyword evidence="3" id="KW-0349">Heme</keyword>
<evidence type="ECO:0000256" key="7">
    <source>
        <dbReference type="ARBA" id="ARBA00023004"/>
    </source>
</evidence>
<feature type="region of interest" description="Disordered" evidence="9">
    <location>
        <begin position="303"/>
        <end position="329"/>
    </location>
</feature>
<dbReference type="Pfam" id="PF04261">
    <property type="entry name" value="Dyp_perox_N"/>
    <property type="match status" value="1"/>
</dbReference>
<name>A0ABT2HU59_9MICO</name>
<sequence length="435" mass="46069">MSEPTGVDGVSPDATRADESAVAEHSLSRRGFVRMLGWGGAGATVALGGRAAVDAIAEQSAPSPEELARAAAFAFETATIESGHQPGIATPQQAHASFIAFDLDASLTASRIKALLQILTDDSARLMTGTAPIADQEPEMAGDPAGLTVTMGYGPGLVDRVNPAAKPSWLKPLPGYKIDKLEDRWSGGDFLLQICADDPITLAHARRVLLKDARAFTTVRWVQDGFLGARGARVTGTTMRNLFGQLDGTVNPRTSEDLGQVVWIGSDSGESAWLHGGSSLVIRRISMDLERWDEVDRPGREASIGRRLDSGAPLTGTNEHDAPDFEARTPQGFHVIGPAAHIRRARGDGAERILRRPYNYDTALSGAAGSGAQVNDSGLIFAAYQANPEKQFAPMQARLAEADLLNTWTTPIGSAVFAIPGLGELGEIPGKALFE</sequence>
<comment type="similarity">
    <text evidence="8">Belongs to the DyP-type peroxidase family.</text>
</comment>
<dbReference type="Proteomes" id="UP001525379">
    <property type="component" value="Unassembled WGS sequence"/>
</dbReference>
<reference evidence="12 13" key="1">
    <citation type="submission" date="2022-04" db="EMBL/GenBank/DDBJ databases">
        <title>Human microbiome associated bacterial genomes.</title>
        <authorList>
            <person name="Sandstrom S."/>
            <person name="Salamzade R."/>
            <person name="Kalan L.R."/>
        </authorList>
    </citation>
    <scope>NUCLEOTIDE SEQUENCE [LARGE SCALE GENOMIC DNA]</scope>
    <source>
        <strain evidence="13">p3-SID1799</strain>
    </source>
</reference>
<dbReference type="NCBIfam" id="TIGR01413">
    <property type="entry name" value="Dyp_perox_fam"/>
    <property type="match status" value="1"/>
</dbReference>
<evidence type="ECO:0000256" key="9">
    <source>
        <dbReference type="SAM" id="MobiDB-lite"/>
    </source>
</evidence>
<dbReference type="InterPro" id="IPR048328">
    <property type="entry name" value="Dyp_perox_C"/>
</dbReference>
<keyword evidence="2 12" id="KW-0575">Peroxidase</keyword>
<dbReference type="RefSeq" id="WP_260103622.1">
    <property type="nucleotide sequence ID" value="NZ_JALXSQ010000002.1"/>
</dbReference>
<dbReference type="PROSITE" id="PS51318">
    <property type="entry name" value="TAT"/>
    <property type="match status" value="1"/>
</dbReference>
<dbReference type="PANTHER" id="PTHR30521">
    <property type="entry name" value="DEFERROCHELATASE/PEROXIDASE"/>
    <property type="match status" value="1"/>
</dbReference>
<dbReference type="InterPro" id="IPR006311">
    <property type="entry name" value="TAT_signal"/>
</dbReference>
<keyword evidence="4" id="KW-0479">Metal-binding</keyword>
<keyword evidence="5" id="KW-0732">Signal</keyword>
<dbReference type="InterPro" id="IPR048327">
    <property type="entry name" value="Dyp_perox_N"/>
</dbReference>
<evidence type="ECO:0000256" key="1">
    <source>
        <dbReference type="ARBA" id="ARBA00001970"/>
    </source>
</evidence>
<keyword evidence="13" id="KW-1185">Reference proteome</keyword>
<dbReference type="GO" id="GO:0004601">
    <property type="term" value="F:peroxidase activity"/>
    <property type="evidence" value="ECO:0007669"/>
    <property type="project" value="UniProtKB-KW"/>
</dbReference>
<evidence type="ECO:0000256" key="4">
    <source>
        <dbReference type="ARBA" id="ARBA00022723"/>
    </source>
</evidence>
<protein>
    <submittedName>
        <fullName evidence="12">Dyp-type peroxidase</fullName>
    </submittedName>
</protein>
<evidence type="ECO:0000256" key="6">
    <source>
        <dbReference type="ARBA" id="ARBA00023002"/>
    </source>
</evidence>
<organism evidence="12 13">
    <name type="scientific">Pseudoclavibacter albus</name>
    <dbReference type="NCBI Taxonomy" id="272241"/>
    <lineage>
        <taxon>Bacteria</taxon>
        <taxon>Bacillati</taxon>
        <taxon>Actinomycetota</taxon>
        <taxon>Actinomycetes</taxon>
        <taxon>Micrococcales</taxon>
        <taxon>Microbacteriaceae</taxon>
        <taxon>Pseudoclavibacter</taxon>
    </lineage>
</organism>
<comment type="caution">
    <text evidence="12">The sequence shown here is derived from an EMBL/GenBank/DDBJ whole genome shotgun (WGS) entry which is preliminary data.</text>
</comment>
<gene>
    <name evidence="12" type="ORF">M3D15_00635</name>
</gene>
<dbReference type="Pfam" id="PF20628">
    <property type="entry name" value="Dyp_perox_C"/>
    <property type="match status" value="1"/>
</dbReference>
<feature type="compositionally biased region" description="Basic and acidic residues" evidence="9">
    <location>
        <begin position="318"/>
        <end position="327"/>
    </location>
</feature>
<keyword evidence="6" id="KW-0560">Oxidoreductase</keyword>
<evidence type="ECO:0000256" key="8">
    <source>
        <dbReference type="ARBA" id="ARBA00025737"/>
    </source>
</evidence>
<dbReference type="InterPro" id="IPR011008">
    <property type="entry name" value="Dimeric_a/b-barrel"/>
</dbReference>
<keyword evidence="7" id="KW-0408">Iron</keyword>
<evidence type="ECO:0000256" key="5">
    <source>
        <dbReference type="ARBA" id="ARBA00022729"/>
    </source>
</evidence>
<evidence type="ECO:0000313" key="12">
    <source>
        <dbReference type="EMBL" id="MCT2041855.1"/>
    </source>
</evidence>
<evidence type="ECO:0000256" key="3">
    <source>
        <dbReference type="ARBA" id="ARBA00022617"/>
    </source>
</evidence>
<evidence type="ECO:0000259" key="10">
    <source>
        <dbReference type="Pfam" id="PF04261"/>
    </source>
</evidence>
<evidence type="ECO:0000256" key="2">
    <source>
        <dbReference type="ARBA" id="ARBA00022559"/>
    </source>
</evidence>
<comment type="cofactor">
    <cofactor evidence="1">
        <name>heme b</name>
        <dbReference type="ChEBI" id="CHEBI:60344"/>
    </cofactor>
</comment>
<dbReference type="EMBL" id="JALXSQ010000002">
    <property type="protein sequence ID" value="MCT2041855.1"/>
    <property type="molecule type" value="Genomic_DNA"/>
</dbReference>
<evidence type="ECO:0000259" key="11">
    <source>
        <dbReference type="Pfam" id="PF20628"/>
    </source>
</evidence>
<feature type="domain" description="Dyp-type peroxidase N-terminal" evidence="10">
    <location>
        <begin position="85"/>
        <end position="226"/>
    </location>
</feature>
<dbReference type="PROSITE" id="PS51404">
    <property type="entry name" value="DYP_PEROXIDASE"/>
    <property type="match status" value="1"/>
</dbReference>
<dbReference type="InterPro" id="IPR006314">
    <property type="entry name" value="Dyp_peroxidase"/>
</dbReference>
<feature type="region of interest" description="Disordered" evidence="9">
    <location>
        <begin position="1"/>
        <end position="22"/>
    </location>
</feature>
<dbReference type="PANTHER" id="PTHR30521:SF4">
    <property type="entry name" value="DEFERROCHELATASE"/>
    <property type="match status" value="1"/>
</dbReference>
<proteinExistence type="inferred from homology"/>
<dbReference type="SUPFAM" id="SSF54909">
    <property type="entry name" value="Dimeric alpha+beta barrel"/>
    <property type="match status" value="1"/>
</dbReference>
<accession>A0ABT2HU59</accession>
<feature type="domain" description="Dyp-type peroxidase C-terminal" evidence="11">
    <location>
        <begin position="239"/>
        <end position="421"/>
    </location>
</feature>
<evidence type="ECO:0000313" key="13">
    <source>
        <dbReference type="Proteomes" id="UP001525379"/>
    </source>
</evidence>